<keyword evidence="2" id="KW-0378">Hydrolase</keyword>
<dbReference type="STRING" id="1068978.AMETH_3033"/>
<dbReference type="HOGENOM" id="CLU_101141_5_0_11"/>
<dbReference type="KEGG" id="amq:AMETH_3033"/>
<organism evidence="3 4">
    <name type="scientific">Amycolatopsis methanolica 239</name>
    <dbReference type="NCBI Taxonomy" id="1068978"/>
    <lineage>
        <taxon>Bacteria</taxon>
        <taxon>Bacillati</taxon>
        <taxon>Actinomycetota</taxon>
        <taxon>Actinomycetes</taxon>
        <taxon>Pseudonocardiales</taxon>
        <taxon>Pseudonocardiaceae</taxon>
        <taxon>Amycolatopsis</taxon>
        <taxon>Amycolatopsis methanolica group</taxon>
    </lineage>
</organism>
<dbReference type="Proteomes" id="UP000062973">
    <property type="component" value="Chromosome"/>
</dbReference>
<evidence type="ECO:0000256" key="2">
    <source>
        <dbReference type="ARBA" id="ARBA00022801"/>
    </source>
</evidence>
<protein>
    <submittedName>
        <fullName evidence="3">4-hydroxybenzoyl-CoA thioesterase</fullName>
    </submittedName>
</protein>
<dbReference type="PATRIC" id="fig|1068978.7.peg.3236"/>
<dbReference type="NCBIfam" id="TIGR00051">
    <property type="entry name" value="YbgC/FadM family acyl-CoA thioesterase"/>
    <property type="match status" value="1"/>
</dbReference>
<dbReference type="eggNOG" id="COG0824">
    <property type="taxonomic scope" value="Bacteria"/>
</dbReference>
<dbReference type="AlphaFoldDB" id="A0A076MWK9"/>
<dbReference type="GO" id="GO:0047617">
    <property type="term" value="F:fatty acyl-CoA hydrolase activity"/>
    <property type="evidence" value="ECO:0007669"/>
    <property type="project" value="TreeGrafter"/>
</dbReference>
<gene>
    <name evidence="3" type="ORF">AMETH_3033</name>
</gene>
<dbReference type="PANTHER" id="PTHR31793">
    <property type="entry name" value="4-HYDROXYBENZOYL-COA THIOESTERASE FAMILY MEMBER"/>
    <property type="match status" value="1"/>
</dbReference>
<evidence type="ECO:0000313" key="4">
    <source>
        <dbReference type="Proteomes" id="UP000062973"/>
    </source>
</evidence>
<dbReference type="Gene3D" id="3.10.129.10">
    <property type="entry name" value="Hotdog Thioesterase"/>
    <property type="match status" value="1"/>
</dbReference>
<dbReference type="EMBL" id="CP009110">
    <property type="protein sequence ID" value="AIJ23125.1"/>
    <property type="molecule type" value="Genomic_DNA"/>
</dbReference>
<keyword evidence="4" id="KW-1185">Reference proteome</keyword>
<proteinExistence type="inferred from homology"/>
<dbReference type="InterPro" id="IPR006684">
    <property type="entry name" value="YbgC/YbaW"/>
</dbReference>
<dbReference type="CDD" id="cd00586">
    <property type="entry name" value="4HBT"/>
    <property type="match status" value="1"/>
</dbReference>
<dbReference type="PANTHER" id="PTHR31793:SF27">
    <property type="entry name" value="NOVEL THIOESTERASE SUPERFAMILY DOMAIN AND SAPOSIN A-TYPE DOMAIN CONTAINING PROTEIN (0610012H03RIK)"/>
    <property type="match status" value="1"/>
</dbReference>
<dbReference type="InterPro" id="IPR050563">
    <property type="entry name" value="4-hydroxybenzoyl-CoA_TE"/>
</dbReference>
<dbReference type="SUPFAM" id="SSF54637">
    <property type="entry name" value="Thioesterase/thiol ester dehydrase-isomerase"/>
    <property type="match status" value="1"/>
</dbReference>
<sequence length="138" mass="15565">MTQSRPPVVAMPLRVRFHECDPQGIVFNAHYLAYFDMASFEFFKAIFGSYDALRERHVDCVVAESNLRYRAPSRFDDELVVEVAIAHLGTTSMILAFTVRRGDDLIATGTNRYVFVDARTLAKAAPPEDVRAKLLAHT</sequence>
<dbReference type="InterPro" id="IPR029069">
    <property type="entry name" value="HotDog_dom_sf"/>
</dbReference>
<dbReference type="PIRSF" id="PIRSF003230">
    <property type="entry name" value="YbgC"/>
    <property type="match status" value="1"/>
</dbReference>
<dbReference type="OrthoDB" id="9799036at2"/>
<evidence type="ECO:0000256" key="1">
    <source>
        <dbReference type="ARBA" id="ARBA00005953"/>
    </source>
</evidence>
<dbReference type="Pfam" id="PF13279">
    <property type="entry name" value="4HBT_2"/>
    <property type="match status" value="1"/>
</dbReference>
<dbReference type="RefSeq" id="WP_017988122.1">
    <property type="nucleotide sequence ID" value="NZ_AQUL01000002.1"/>
</dbReference>
<accession>A0A076MWK9</accession>
<reference evidence="3 4" key="1">
    <citation type="submission" date="2014-07" db="EMBL/GenBank/DDBJ databases">
        <title>Whole Genome Sequence of the Amycolatopsis methanolica 239.</title>
        <authorList>
            <person name="Tang B."/>
        </authorList>
    </citation>
    <scope>NUCLEOTIDE SEQUENCE [LARGE SCALE GENOMIC DNA]</scope>
    <source>
        <strain evidence="3 4">239</strain>
    </source>
</reference>
<evidence type="ECO:0000313" key="3">
    <source>
        <dbReference type="EMBL" id="AIJ23125.1"/>
    </source>
</evidence>
<comment type="similarity">
    <text evidence="1">Belongs to the 4-hydroxybenzoyl-CoA thioesterase family.</text>
</comment>
<name>A0A076MWK9_AMYME</name>